<dbReference type="InterPro" id="IPR050706">
    <property type="entry name" value="Cyclic-di-GMP_PDE-like"/>
</dbReference>
<proteinExistence type="predicted"/>
<dbReference type="PROSITE" id="PS50883">
    <property type="entry name" value="EAL"/>
    <property type="match status" value="1"/>
</dbReference>
<gene>
    <name evidence="2" type="ORF">NM06_12135</name>
</gene>
<evidence type="ECO:0000313" key="3">
    <source>
        <dbReference type="Proteomes" id="UP000030451"/>
    </source>
</evidence>
<dbReference type="EMBL" id="JRWP01000026">
    <property type="protein sequence ID" value="KGY08211.1"/>
    <property type="molecule type" value="Genomic_DNA"/>
</dbReference>
<dbReference type="Gene3D" id="3.20.20.450">
    <property type="entry name" value="EAL domain"/>
    <property type="match status" value="1"/>
</dbReference>
<accession>A0A0A5HXG1</accession>
<dbReference type="PANTHER" id="PTHR33121:SF76">
    <property type="entry name" value="SIGNALING PROTEIN"/>
    <property type="match status" value="1"/>
</dbReference>
<dbReference type="PANTHER" id="PTHR33121">
    <property type="entry name" value="CYCLIC DI-GMP PHOSPHODIESTERASE PDEF"/>
    <property type="match status" value="1"/>
</dbReference>
<sequence length="261" mass="29751">MECDYRKLRDTVAKQIQWDEFGCAYIQHNGLMFHSFFQPIYDRSMDIFGVEALARIYDNNGDLVRTDHYFKSLEQDDDALLYSTYMCAAIHVINFARSIYRSKCIFINVAPVVFELISNDSFAIESLLQKLDALQLKPEQIIYELIELQSHDYQLAVSGVKALERVNIRVAVDDFGVKSSTEHRVKIVQPSFLKLDRSLVVNAVESGCDGIEQAISLGRSTRSLIIAEGIENQAMLSHCQSCDVDFFQGYYLARPHKTPLA</sequence>
<dbReference type="InterPro" id="IPR001633">
    <property type="entry name" value="EAL_dom"/>
</dbReference>
<evidence type="ECO:0000313" key="2">
    <source>
        <dbReference type="EMBL" id="KGY08211.1"/>
    </source>
</evidence>
<dbReference type="InterPro" id="IPR035919">
    <property type="entry name" value="EAL_sf"/>
</dbReference>
<dbReference type="AlphaFoldDB" id="A0A0A5HXG1"/>
<reference evidence="2 3" key="1">
    <citation type="submission" date="2014-10" db="EMBL/GenBank/DDBJ databases">
        <title>Genome sequencing of Vibrio sinaloensis T08.</title>
        <authorList>
            <person name="Chan K.-G."/>
            <person name="Mohamad N.I."/>
        </authorList>
    </citation>
    <scope>NUCLEOTIDE SEQUENCE [LARGE SCALE GENOMIC DNA]</scope>
    <source>
        <strain evidence="2 3">T08</strain>
    </source>
</reference>
<dbReference type="RefSeq" id="WP_038191244.1">
    <property type="nucleotide sequence ID" value="NZ_JRWP01000026.1"/>
</dbReference>
<dbReference type="SMART" id="SM00052">
    <property type="entry name" value="EAL"/>
    <property type="match status" value="1"/>
</dbReference>
<comment type="caution">
    <text evidence="2">The sequence shown here is derived from an EMBL/GenBank/DDBJ whole genome shotgun (WGS) entry which is preliminary data.</text>
</comment>
<dbReference type="Proteomes" id="UP000030451">
    <property type="component" value="Unassembled WGS sequence"/>
</dbReference>
<dbReference type="Pfam" id="PF00563">
    <property type="entry name" value="EAL"/>
    <property type="match status" value="1"/>
</dbReference>
<evidence type="ECO:0000259" key="1">
    <source>
        <dbReference type="PROSITE" id="PS50883"/>
    </source>
</evidence>
<feature type="domain" description="EAL" evidence="1">
    <location>
        <begin position="14"/>
        <end position="261"/>
    </location>
</feature>
<dbReference type="OrthoDB" id="1673646at2"/>
<organism evidence="2 3">
    <name type="scientific">Photobacterium sp. (strain ATCC 43367)</name>
    <dbReference type="NCBI Taxonomy" id="379097"/>
    <lineage>
        <taxon>Bacteria</taxon>
        <taxon>Pseudomonadati</taxon>
        <taxon>Pseudomonadota</taxon>
        <taxon>Gammaproteobacteria</taxon>
        <taxon>Vibrionales</taxon>
        <taxon>Vibrionaceae</taxon>
        <taxon>Vibrio</taxon>
        <taxon>Vibrio oreintalis group</taxon>
    </lineage>
</organism>
<name>A0A0A5HXG1_PHOS4</name>
<dbReference type="CDD" id="cd01948">
    <property type="entry name" value="EAL"/>
    <property type="match status" value="1"/>
</dbReference>
<dbReference type="SUPFAM" id="SSF141868">
    <property type="entry name" value="EAL domain-like"/>
    <property type="match status" value="1"/>
</dbReference>
<protein>
    <submittedName>
        <fullName evidence="2">Signal protein</fullName>
    </submittedName>
</protein>
<dbReference type="STRING" id="379097.SE23_07995"/>
<dbReference type="GO" id="GO:0071111">
    <property type="term" value="F:cyclic-guanylate-specific phosphodiesterase activity"/>
    <property type="evidence" value="ECO:0007669"/>
    <property type="project" value="InterPro"/>
</dbReference>